<dbReference type="InterPro" id="IPR010982">
    <property type="entry name" value="Lambda_DNA-bd_dom_sf"/>
</dbReference>
<evidence type="ECO:0000313" key="3">
    <source>
        <dbReference type="Proteomes" id="UP000028984"/>
    </source>
</evidence>
<protein>
    <recommendedName>
        <fullName evidence="4">HTH cro/C1-type domain-containing protein</fullName>
    </recommendedName>
</protein>
<dbReference type="AlphaFoldDB" id="A0A087CSK0"/>
<keyword evidence="3" id="KW-1185">Reference proteome</keyword>
<evidence type="ECO:0008006" key="4">
    <source>
        <dbReference type="Google" id="ProtNLM"/>
    </source>
</evidence>
<evidence type="ECO:0000313" key="2">
    <source>
        <dbReference type="EMBL" id="KFI86250.1"/>
    </source>
</evidence>
<dbReference type="Proteomes" id="UP000028984">
    <property type="component" value="Unassembled WGS sequence"/>
</dbReference>
<feature type="region of interest" description="Disordered" evidence="1">
    <location>
        <begin position="111"/>
        <end position="132"/>
    </location>
</feature>
<dbReference type="EMBL" id="JGZK01000005">
    <property type="protein sequence ID" value="KFI86250.1"/>
    <property type="molecule type" value="Genomic_DNA"/>
</dbReference>
<comment type="caution">
    <text evidence="2">The sequence shown here is derived from an EMBL/GenBank/DDBJ whole genome shotgun (WGS) entry which is preliminary data.</text>
</comment>
<dbReference type="GO" id="GO:0003677">
    <property type="term" value="F:DNA binding"/>
    <property type="evidence" value="ECO:0007669"/>
    <property type="project" value="InterPro"/>
</dbReference>
<sequence>MMKSMGSKKIDVSALGKIVSTNIRAQLGIRRMSNRELARQMGRSESYVRARINDEKEWNLNDIGIISQIWAISPDRLVIPMVEEADDSTASRLHEEDADALAERIAANPEQYAIAANRDPNKDLEREGGEGR</sequence>
<name>A0A087CSK0_9BIFI</name>
<gene>
    <name evidence="2" type="ORF">BREU_1423</name>
</gene>
<organism evidence="2 3">
    <name type="scientific">Bifidobacterium reuteri DSM 23975</name>
    <dbReference type="NCBI Taxonomy" id="1437610"/>
    <lineage>
        <taxon>Bacteria</taxon>
        <taxon>Bacillati</taxon>
        <taxon>Actinomycetota</taxon>
        <taxon>Actinomycetes</taxon>
        <taxon>Bifidobacteriales</taxon>
        <taxon>Bifidobacteriaceae</taxon>
        <taxon>Bifidobacterium</taxon>
    </lineage>
</organism>
<evidence type="ECO:0000256" key="1">
    <source>
        <dbReference type="SAM" id="MobiDB-lite"/>
    </source>
</evidence>
<reference evidence="2 3" key="1">
    <citation type="submission" date="2014-03" db="EMBL/GenBank/DDBJ databases">
        <title>Genomics of Bifidobacteria.</title>
        <authorList>
            <person name="Ventura M."/>
            <person name="Milani C."/>
            <person name="Lugli G.A."/>
        </authorList>
    </citation>
    <scope>NUCLEOTIDE SEQUENCE [LARGE SCALE GENOMIC DNA]</scope>
    <source>
        <strain evidence="2 3">DSM 23975</strain>
    </source>
</reference>
<accession>A0A087CSK0</accession>
<dbReference type="eggNOG" id="ENOG50309WJ">
    <property type="taxonomic scope" value="Bacteria"/>
</dbReference>
<dbReference type="STRING" id="1437610.BREU_1423"/>
<proteinExistence type="predicted"/>
<feature type="compositionally biased region" description="Basic and acidic residues" evidence="1">
    <location>
        <begin position="119"/>
        <end position="132"/>
    </location>
</feature>
<dbReference type="SUPFAM" id="SSF47413">
    <property type="entry name" value="lambda repressor-like DNA-binding domains"/>
    <property type="match status" value="1"/>
</dbReference>